<feature type="transmembrane region" description="Helical" evidence="16">
    <location>
        <begin position="54"/>
        <end position="73"/>
    </location>
</feature>
<comment type="catalytic activity">
    <reaction evidence="15">
        <text>a ubiquinone + NADH + 5 H(+)(in) = a ubiquinol + NAD(+) + 4 H(+)(out)</text>
        <dbReference type="Rhea" id="RHEA:29091"/>
        <dbReference type="Rhea" id="RHEA-COMP:9565"/>
        <dbReference type="Rhea" id="RHEA-COMP:9566"/>
        <dbReference type="ChEBI" id="CHEBI:15378"/>
        <dbReference type="ChEBI" id="CHEBI:16389"/>
        <dbReference type="ChEBI" id="CHEBI:17976"/>
        <dbReference type="ChEBI" id="CHEBI:57540"/>
        <dbReference type="ChEBI" id="CHEBI:57945"/>
        <dbReference type="EC" id="7.1.1.2"/>
    </reaction>
</comment>
<evidence type="ECO:0000256" key="7">
    <source>
        <dbReference type="ARBA" id="ARBA00022692"/>
    </source>
</evidence>
<keyword evidence="6" id="KW-0679">Respiratory chain</keyword>
<evidence type="ECO:0000256" key="13">
    <source>
        <dbReference type="ARBA" id="ARBA00023136"/>
    </source>
</evidence>
<organism evidence="17">
    <name type="scientific">Thremma gallicum</name>
    <dbReference type="NCBI Taxonomy" id="1586284"/>
    <lineage>
        <taxon>Eukaryota</taxon>
        <taxon>Metazoa</taxon>
        <taxon>Ecdysozoa</taxon>
        <taxon>Arthropoda</taxon>
        <taxon>Hexapoda</taxon>
        <taxon>Insecta</taxon>
        <taxon>Pterygota</taxon>
        <taxon>Neoptera</taxon>
        <taxon>Endopterygota</taxon>
        <taxon>Trichoptera</taxon>
        <taxon>Integripalpia</taxon>
        <taxon>Plenitentoria</taxon>
        <taxon>Limnephiloidea</taxon>
        <taxon>Uenoidae</taxon>
        <taxon>Thremmatinae</taxon>
        <taxon>Thremma</taxon>
    </lineage>
</organism>
<geneLocation type="mitochondrion" evidence="17"/>
<proteinExistence type="inferred from homology"/>
<keyword evidence="9" id="KW-0249">Electron transport</keyword>
<feature type="transmembrane region" description="Helical" evidence="16">
    <location>
        <begin position="85"/>
        <end position="104"/>
    </location>
</feature>
<keyword evidence="11" id="KW-0520">NAD</keyword>
<comment type="similarity">
    <text evidence="2">Belongs to the complex I subunit 6 family.</text>
</comment>
<dbReference type="EMBL" id="KP455291">
    <property type="protein sequence ID" value="AJR19263.1"/>
    <property type="molecule type" value="Genomic_DNA"/>
</dbReference>
<evidence type="ECO:0000256" key="14">
    <source>
        <dbReference type="ARBA" id="ARBA00031019"/>
    </source>
</evidence>
<evidence type="ECO:0000256" key="9">
    <source>
        <dbReference type="ARBA" id="ARBA00022982"/>
    </source>
</evidence>
<evidence type="ECO:0000256" key="16">
    <source>
        <dbReference type="SAM" id="Phobius"/>
    </source>
</evidence>
<evidence type="ECO:0000256" key="2">
    <source>
        <dbReference type="ARBA" id="ARBA00005698"/>
    </source>
</evidence>
<evidence type="ECO:0000256" key="12">
    <source>
        <dbReference type="ARBA" id="ARBA00023128"/>
    </source>
</evidence>
<sequence>MNLLTQILLLTFMINSLWMLNLSHPLIITMFMVIQTFIMTLIIGLMSYSFWMPYIMFLVFIGGLLILFIYISSLTPNKIYKMTPFTLIFFAFFLIFIITIINKISGKFMNLEMINLNNLWFFFNTENNLFLTNFYNNNEMYLIIILMNYLLLALIISIKIINLKKGPLRFK</sequence>
<evidence type="ECO:0000313" key="17">
    <source>
        <dbReference type="EMBL" id="AJR19263.1"/>
    </source>
</evidence>
<keyword evidence="5" id="KW-0813">Transport</keyword>
<name>A0A0U1Z858_9NEOP</name>
<reference evidence="17" key="1">
    <citation type="journal article" date="2015" name="Mitochondrial DNA">
        <title>The mitochondrial genomes of the caddisflies Sericostoma personatum and Thremma gallicum (Insecta: Trichoptera).</title>
        <authorList>
            <person name="Dietz L."/>
            <person name="Brand P."/>
            <person name="Eschner L.M."/>
            <person name="Leese F."/>
        </authorList>
    </citation>
    <scope>NUCLEOTIDE SEQUENCE</scope>
    <source>
        <tissue evidence="17">Abdomen</tissue>
    </source>
</reference>
<dbReference type="PANTHER" id="PTHR11435:SF1">
    <property type="entry name" value="NADH-UBIQUINONE OXIDOREDUCTASE CHAIN 6"/>
    <property type="match status" value="1"/>
</dbReference>
<dbReference type="GO" id="GO:0031966">
    <property type="term" value="C:mitochondrial membrane"/>
    <property type="evidence" value="ECO:0007669"/>
    <property type="project" value="UniProtKB-SubCell"/>
</dbReference>
<evidence type="ECO:0000256" key="15">
    <source>
        <dbReference type="ARBA" id="ARBA00049551"/>
    </source>
</evidence>
<evidence type="ECO:0000256" key="11">
    <source>
        <dbReference type="ARBA" id="ARBA00023027"/>
    </source>
</evidence>
<dbReference type="GO" id="GO:0008137">
    <property type="term" value="F:NADH dehydrogenase (ubiquinone) activity"/>
    <property type="evidence" value="ECO:0007669"/>
    <property type="project" value="UniProtKB-EC"/>
</dbReference>
<keyword evidence="8" id="KW-1278">Translocase</keyword>
<comment type="subcellular location">
    <subcellularLocation>
        <location evidence="1">Mitochondrion membrane</location>
        <topology evidence="1">Multi-pass membrane protein</topology>
    </subcellularLocation>
</comment>
<feature type="transmembrane region" description="Helical" evidence="16">
    <location>
        <begin position="26"/>
        <end position="47"/>
    </location>
</feature>
<keyword evidence="12 17" id="KW-0496">Mitochondrion</keyword>
<keyword evidence="10 16" id="KW-1133">Transmembrane helix</keyword>
<evidence type="ECO:0000256" key="8">
    <source>
        <dbReference type="ARBA" id="ARBA00022967"/>
    </source>
</evidence>
<evidence type="ECO:0000256" key="4">
    <source>
        <dbReference type="ARBA" id="ARBA00021095"/>
    </source>
</evidence>
<evidence type="ECO:0000256" key="6">
    <source>
        <dbReference type="ARBA" id="ARBA00022660"/>
    </source>
</evidence>
<feature type="transmembrane region" description="Helical" evidence="16">
    <location>
        <begin position="141"/>
        <end position="161"/>
    </location>
</feature>
<dbReference type="AlphaFoldDB" id="A0A0U1Z858"/>
<keyword evidence="7 16" id="KW-0812">Transmembrane</keyword>
<evidence type="ECO:0000256" key="1">
    <source>
        <dbReference type="ARBA" id="ARBA00004225"/>
    </source>
</evidence>
<keyword evidence="13 16" id="KW-0472">Membrane</keyword>
<accession>A0A0U1Z858</accession>
<dbReference type="EC" id="7.1.1.2" evidence="3"/>
<dbReference type="InterPro" id="IPR050269">
    <property type="entry name" value="ComplexI_Subunit6"/>
</dbReference>
<protein>
    <recommendedName>
        <fullName evidence="4">NADH-ubiquinone oxidoreductase chain 6</fullName>
        <ecNumber evidence="3">7.1.1.2</ecNumber>
    </recommendedName>
    <alternativeName>
        <fullName evidence="14">NADH dehydrogenase subunit 6</fullName>
    </alternativeName>
</protein>
<evidence type="ECO:0000256" key="5">
    <source>
        <dbReference type="ARBA" id="ARBA00022448"/>
    </source>
</evidence>
<gene>
    <name evidence="17" type="primary">ND6</name>
</gene>
<dbReference type="PANTHER" id="PTHR11435">
    <property type="entry name" value="NADH UBIQUINONE OXIDOREDUCTASE SUBUNIT ND6"/>
    <property type="match status" value="1"/>
</dbReference>
<evidence type="ECO:0000256" key="3">
    <source>
        <dbReference type="ARBA" id="ARBA00012944"/>
    </source>
</evidence>
<evidence type="ECO:0000256" key="10">
    <source>
        <dbReference type="ARBA" id="ARBA00022989"/>
    </source>
</evidence>